<accession>A0A645EVU9</accession>
<name>A0A645EVU9_9ZZZZ</name>
<evidence type="ECO:0000256" key="1">
    <source>
        <dbReference type="SAM" id="MobiDB-lite"/>
    </source>
</evidence>
<dbReference type="EMBL" id="VSSQ01052036">
    <property type="protein sequence ID" value="MPN06145.1"/>
    <property type="molecule type" value="Genomic_DNA"/>
</dbReference>
<comment type="caution">
    <text evidence="2">The sequence shown here is derived from an EMBL/GenBank/DDBJ whole genome shotgun (WGS) entry which is preliminary data.</text>
</comment>
<gene>
    <name evidence="2" type="ORF">SDC9_153401</name>
</gene>
<dbReference type="AlphaFoldDB" id="A0A645EVU9"/>
<evidence type="ECO:0000313" key="2">
    <source>
        <dbReference type="EMBL" id="MPN06145.1"/>
    </source>
</evidence>
<reference evidence="2" key="1">
    <citation type="submission" date="2019-08" db="EMBL/GenBank/DDBJ databases">
        <authorList>
            <person name="Kucharzyk K."/>
            <person name="Murdoch R.W."/>
            <person name="Higgins S."/>
            <person name="Loffler F."/>
        </authorList>
    </citation>
    <scope>NUCLEOTIDE SEQUENCE</scope>
</reference>
<protein>
    <submittedName>
        <fullName evidence="2">Uncharacterized protein</fullName>
    </submittedName>
</protein>
<feature type="region of interest" description="Disordered" evidence="1">
    <location>
        <begin position="1"/>
        <end position="29"/>
    </location>
</feature>
<proteinExistence type="predicted"/>
<sequence>MVRELGFPGFHRTAGNEDHRNVQTQGSHQHPWGDFVAVGDTDHCIGTMGIHHVLHRISDQLARRQGELHAIMPHGDAVIHTDGIELKRHSAGSPHGFFDLFSEALQMNMAGNDIHIRIHDGDKWLLHIRIADTGGLE</sequence>
<organism evidence="2">
    <name type="scientific">bioreactor metagenome</name>
    <dbReference type="NCBI Taxonomy" id="1076179"/>
    <lineage>
        <taxon>unclassified sequences</taxon>
        <taxon>metagenomes</taxon>
        <taxon>ecological metagenomes</taxon>
    </lineage>
</organism>